<dbReference type="Proteomes" id="UP001596407">
    <property type="component" value="Unassembled WGS sequence"/>
</dbReference>
<dbReference type="AlphaFoldDB" id="A0ABD5WQP5"/>
<proteinExistence type="predicted"/>
<name>A0ABD5WQP5_9EURY</name>
<keyword evidence="3" id="KW-1185">Reference proteome</keyword>
<sequence length="133" mass="15141">MGELETRERRREREERDPAATRRAVEDAREGDCETTGEREPHDQHRPERDPRPERVDEFFLDRDVQNCGRYAAAVNTTPWTATSARIDATVSVEASCSSSVAVVMLPNCQPWSRTDAKVNPTMLPNRPTRYGP</sequence>
<feature type="region of interest" description="Disordered" evidence="1">
    <location>
        <begin position="114"/>
        <end position="133"/>
    </location>
</feature>
<reference evidence="2 3" key="1">
    <citation type="journal article" date="2019" name="Int. J. Syst. Evol. Microbiol.">
        <title>The Global Catalogue of Microorganisms (GCM) 10K type strain sequencing project: providing services to taxonomists for standard genome sequencing and annotation.</title>
        <authorList>
            <consortium name="The Broad Institute Genomics Platform"/>
            <consortium name="The Broad Institute Genome Sequencing Center for Infectious Disease"/>
            <person name="Wu L."/>
            <person name="Ma J."/>
        </authorList>
    </citation>
    <scope>NUCLEOTIDE SEQUENCE [LARGE SCALE GENOMIC DNA]</scope>
    <source>
        <strain evidence="2 3">DT72</strain>
    </source>
</reference>
<dbReference type="RefSeq" id="WP_382209490.1">
    <property type="nucleotide sequence ID" value="NZ_JBHSZH010000005.1"/>
</dbReference>
<evidence type="ECO:0000313" key="2">
    <source>
        <dbReference type="EMBL" id="MFC7080143.1"/>
    </source>
</evidence>
<organism evidence="2 3">
    <name type="scientific">Halorussus caseinilyticus</name>
    <dbReference type="NCBI Taxonomy" id="3034025"/>
    <lineage>
        <taxon>Archaea</taxon>
        <taxon>Methanobacteriati</taxon>
        <taxon>Methanobacteriota</taxon>
        <taxon>Stenosarchaea group</taxon>
        <taxon>Halobacteria</taxon>
        <taxon>Halobacteriales</taxon>
        <taxon>Haladaptataceae</taxon>
        <taxon>Halorussus</taxon>
    </lineage>
</organism>
<protein>
    <submittedName>
        <fullName evidence="2">Uncharacterized protein</fullName>
    </submittedName>
</protein>
<feature type="region of interest" description="Disordered" evidence="1">
    <location>
        <begin position="1"/>
        <end position="55"/>
    </location>
</feature>
<comment type="caution">
    <text evidence="2">The sequence shown here is derived from an EMBL/GenBank/DDBJ whole genome shotgun (WGS) entry which is preliminary data.</text>
</comment>
<dbReference type="EMBL" id="JBHSZH010000005">
    <property type="protein sequence ID" value="MFC7080143.1"/>
    <property type="molecule type" value="Genomic_DNA"/>
</dbReference>
<gene>
    <name evidence="2" type="ORF">ACFQJ6_08450</name>
</gene>
<evidence type="ECO:0000313" key="3">
    <source>
        <dbReference type="Proteomes" id="UP001596407"/>
    </source>
</evidence>
<evidence type="ECO:0000256" key="1">
    <source>
        <dbReference type="SAM" id="MobiDB-lite"/>
    </source>
</evidence>
<accession>A0ABD5WQP5</accession>